<organism evidence="2 3">
    <name type="scientific">Dactylosporangium maewongense</name>
    <dbReference type="NCBI Taxonomy" id="634393"/>
    <lineage>
        <taxon>Bacteria</taxon>
        <taxon>Bacillati</taxon>
        <taxon>Actinomycetota</taxon>
        <taxon>Actinomycetes</taxon>
        <taxon>Micromonosporales</taxon>
        <taxon>Micromonosporaceae</taxon>
        <taxon>Dactylosporangium</taxon>
    </lineage>
</organism>
<comment type="caution">
    <text evidence="2">The sequence shown here is derived from an EMBL/GenBank/DDBJ whole genome shotgun (WGS) entry which is preliminary data.</text>
</comment>
<feature type="region of interest" description="Disordered" evidence="1">
    <location>
        <begin position="43"/>
        <end position="78"/>
    </location>
</feature>
<name>A0ABN2AED6_9ACTN</name>
<accession>A0ABN2AED6</accession>
<evidence type="ECO:0000313" key="3">
    <source>
        <dbReference type="Proteomes" id="UP001501470"/>
    </source>
</evidence>
<evidence type="ECO:0000313" key="2">
    <source>
        <dbReference type="EMBL" id="GAA1516904.1"/>
    </source>
</evidence>
<dbReference type="EMBL" id="BAAAQD010000006">
    <property type="protein sequence ID" value="GAA1516904.1"/>
    <property type="molecule type" value="Genomic_DNA"/>
</dbReference>
<gene>
    <name evidence="2" type="ORF">GCM10009827_034670</name>
</gene>
<sequence>MTRKHGRIARPDAGTGGRRPEAGAVKGSVVGDLDVAGMLPAGLAHLPQERRPGEPEHVAPAQGTGRQARATRVAPPPG</sequence>
<feature type="region of interest" description="Disordered" evidence="1">
    <location>
        <begin position="1"/>
        <end position="26"/>
    </location>
</feature>
<keyword evidence="3" id="KW-1185">Reference proteome</keyword>
<feature type="compositionally biased region" description="Basic and acidic residues" evidence="1">
    <location>
        <begin position="47"/>
        <end position="57"/>
    </location>
</feature>
<proteinExistence type="predicted"/>
<protein>
    <submittedName>
        <fullName evidence="2">Uncharacterized protein</fullName>
    </submittedName>
</protein>
<dbReference type="Proteomes" id="UP001501470">
    <property type="component" value="Unassembled WGS sequence"/>
</dbReference>
<reference evidence="2 3" key="1">
    <citation type="journal article" date="2019" name="Int. J. Syst. Evol. Microbiol.">
        <title>The Global Catalogue of Microorganisms (GCM) 10K type strain sequencing project: providing services to taxonomists for standard genome sequencing and annotation.</title>
        <authorList>
            <consortium name="The Broad Institute Genomics Platform"/>
            <consortium name="The Broad Institute Genome Sequencing Center for Infectious Disease"/>
            <person name="Wu L."/>
            <person name="Ma J."/>
        </authorList>
    </citation>
    <scope>NUCLEOTIDE SEQUENCE [LARGE SCALE GENOMIC DNA]</scope>
    <source>
        <strain evidence="2 3">JCM 15933</strain>
    </source>
</reference>
<evidence type="ECO:0000256" key="1">
    <source>
        <dbReference type="SAM" id="MobiDB-lite"/>
    </source>
</evidence>